<dbReference type="SUPFAM" id="SSF52833">
    <property type="entry name" value="Thioredoxin-like"/>
    <property type="match status" value="1"/>
</dbReference>
<evidence type="ECO:0000313" key="3">
    <source>
        <dbReference type="Proteomes" id="UP000002630"/>
    </source>
</evidence>
<dbReference type="Gene3D" id="3.40.30.50">
    <property type="entry name" value="Sep15/SelM thioredoxin-like domain, active-site redox motif"/>
    <property type="match status" value="1"/>
</dbReference>
<dbReference type="InterPro" id="IPR039992">
    <property type="entry name" value="Sep15_SelM"/>
</dbReference>
<dbReference type="EMBL" id="FN648383">
    <property type="protein sequence ID" value="CBN75909.1"/>
    <property type="molecule type" value="Genomic_DNA"/>
</dbReference>
<dbReference type="InParanoid" id="D8LI87"/>
<dbReference type="InterPro" id="IPR038219">
    <property type="entry name" value="Sep15/SelM_sf"/>
</dbReference>
<dbReference type="Proteomes" id="UP000002630">
    <property type="component" value="Linkage Group LG17"/>
</dbReference>
<name>D8LI87_ECTSI</name>
<dbReference type="AlphaFoldDB" id="D8LI87"/>
<keyword evidence="1" id="KW-0732">Signal</keyword>
<dbReference type="GO" id="GO:0005788">
    <property type="term" value="C:endoplasmic reticulum lumen"/>
    <property type="evidence" value="ECO:0007669"/>
    <property type="project" value="TreeGrafter"/>
</dbReference>
<dbReference type="PANTHER" id="PTHR13077:SF6">
    <property type="entry name" value="SELENOPROTEIN F"/>
    <property type="match status" value="1"/>
</dbReference>
<dbReference type="GO" id="GO:0016491">
    <property type="term" value="F:oxidoreductase activity"/>
    <property type="evidence" value="ECO:0007669"/>
    <property type="project" value="TreeGrafter"/>
</dbReference>
<proteinExistence type="predicted"/>
<dbReference type="InterPro" id="IPR036249">
    <property type="entry name" value="Thioredoxin-like_sf"/>
</dbReference>
<accession>D8LI87</accession>
<protein>
    <submittedName>
        <fullName evidence="2">15 kDa selenoprotein</fullName>
    </submittedName>
</protein>
<evidence type="ECO:0000256" key="1">
    <source>
        <dbReference type="SAM" id="SignalP"/>
    </source>
</evidence>
<dbReference type="OrthoDB" id="1910009at2759"/>
<feature type="signal peptide" evidence="1">
    <location>
        <begin position="1"/>
        <end position="26"/>
    </location>
</feature>
<gene>
    <name evidence="2" type="ORF">Esi_0206_0036</name>
</gene>
<organism evidence="2 3">
    <name type="scientific">Ectocarpus siliculosus</name>
    <name type="common">Brown alga</name>
    <name type="synonym">Conferva siliculosa</name>
    <dbReference type="NCBI Taxonomy" id="2880"/>
    <lineage>
        <taxon>Eukaryota</taxon>
        <taxon>Sar</taxon>
        <taxon>Stramenopiles</taxon>
        <taxon>Ochrophyta</taxon>
        <taxon>PX clade</taxon>
        <taxon>Phaeophyceae</taxon>
        <taxon>Ectocarpales</taxon>
        <taxon>Ectocarpaceae</taxon>
        <taxon>Ectocarpus</taxon>
    </lineage>
</organism>
<dbReference type="PANTHER" id="PTHR13077">
    <property type="entry name" value="SELENOPROTEIN F"/>
    <property type="match status" value="1"/>
</dbReference>
<keyword evidence="3" id="KW-1185">Reference proteome</keyword>
<sequence>MKTYYRLTALLVSLVLSFAEVPRSDGELEQQQCNELGFTGVACSTCKRFEEIVADESLTEECLQCCQEAKSSSKKYASAKLVYDPRWLSADPELRGFVNDRAADHPALELEPTLYAKTVLLMSEKGADADDVDVINIKRWKVDSIADYLNEHLYEQ</sequence>
<feature type="chain" id="PRO_5003117170" evidence="1">
    <location>
        <begin position="27"/>
        <end position="156"/>
    </location>
</feature>
<evidence type="ECO:0000313" key="2">
    <source>
        <dbReference type="EMBL" id="CBN75909.1"/>
    </source>
</evidence>
<dbReference type="EMBL" id="FN649742">
    <property type="protein sequence ID" value="CBN75909.1"/>
    <property type="molecule type" value="Genomic_DNA"/>
</dbReference>
<dbReference type="STRING" id="2880.D8LI87"/>
<reference evidence="2 3" key="1">
    <citation type="journal article" date="2010" name="Nature">
        <title>The Ectocarpus genome and the independent evolution of multicellularity in brown algae.</title>
        <authorList>
            <person name="Cock J.M."/>
            <person name="Sterck L."/>
            <person name="Rouze P."/>
            <person name="Scornet D."/>
            <person name="Allen A.E."/>
            <person name="Amoutzias G."/>
            <person name="Anthouard V."/>
            <person name="Artiguenave F."/>
            <person name="Aury J.M."/>
            <person name="Badger J.H."/>
            <person name="Beszteri B."/>
            <person name="Billiau K."/>
            <person name="Bonnet E."/>
            <person name="Bothwell J.H."/>
            <person name="Bowler C."/>
            <person name="Boyen C."/>
            <person name="Brownlee C."/>
            <person name="Carrano C.J."/>
            <person name="Charrier B."/>
            <person name="Cho G.Y."/>
            <person name="Coelho S.M."/>
            <person name="Collen J."/>
            <person name="Corre E."/>
            <person name="Da Silva C."/>
            <person name="Delage L."/>
            <person name="Delaroque N."/>
            <person name="Dittami S.M."/>
            <person name="Doulbeau S."/>
            <person name="Elias M."/>
            <person name="Farnham G."/>
            <person name="Gachon C.M."/>
            <person name="Gschloessl B."/>
            <person name="Heesch S."/>
            <person name="Jabbari K."/>
            <person name="Jubin C."/>
            <person name="Kawai H."/>
            <person name="Kimura K."/>
            <person name="Kloareg B."/>
            <person name="Kupper F.C."/>
            <person name="Lang D."/>
            <person name="Le Bail A."/>
            <person name="Leblanc C."/>
            <person name="Lerouge P."/>
            <person name="Lohr M."/>
            <person name="Lopez P.J."/>
            <person name="Martens C."/>
            <person name="Maumus F."/>
            <person name="Michel G."/>
            <person name="Miranda-Saavedra D."/>
            <person name="Morales J."/>
            <person name="Moreau H."/>
            <person name="Motomura T."/>
            <person name="Nagasato C."/>
            <person name="Napoli C.A."/>
            <person name="Nelson D.R."/>
            <person name="Nyvall-Collen P."/>
            <person name="Peters A.F."/>
            <person name="Pommier C."/>
            <person name="Potin P."/>
            <person name="Poulain J."/>
            <person name="Quesneville H."/>
            <person name="Read B."/>
            <person name="Rensing S.A."/>
            <person name="Ritter A."/>
            <person name="Rousvoal S."/>
            <person name="Samanta M."/>
            <person name="Samson G."/>
            <person name="Schroeder D.C."/>
            <person name="Segurens B."/>
            <person name="Strittmatter M."/>
            <person name="Tonon T."/>
            <person name="Tregear J.W."/>
            <person name="Valentin K."/>
            <person name="von Dassow P."/>
            <person name="Yamagishi T."/>
            <person name="Van de Peer Y."/>
            <person name="Wincker P."/>
        </authorList>
    </citation>
    <scope>NUCLEOTIDE SEQUENCE [LARGE SCALE GENOMIC DNA]</scope>
    <source>
        <strain evidence="3">Ec32 / CCAP1310/4</strain>
    </source>
</reference>
<dbReference type="eggNOG" id="KOG3384">
    <property type="taxonomic scope" value="Eukaryota"/>
</dbReference>
<dbReference type="OMA" id="IKPHCKQ"/>